<reference evidence="2" key="1">
    <citation type="submission" date="2021-01" db="EMBL/GenBank/DDBJ databases">
        <authorList>
            <person name="Corre E."/>
            <person name="Pelletier E."/>
            <person name="Niang G."/>
            <person name="Scheremetjew M."/>
            <person name="Finn R."/>
            <person name="Kale V."/>
            <person name="Holt S."/>
            <person name="Cochrane G."/>
            <person name="Meng A."/>
            <person name="Brown T."/>
            <person name="Cohen L."/>
        </authorList>
    </citation>
    <scope>NUCLEOTIDE SEQUENCE</scope>
    <source>
        <strain evidence="2">10249 10 AB</strain>
    </source>
</reference>
<name>A0A7S4AAI5_9STRA</name>
<evidence type="ECO:0000256" key="1">
    <source>
        <dbReference type="SAM" id="MobiDB-lite"/>
    </source>
</evidence>
<feature type="region of interest" description="Disordered" evidence="1">
    <location>
        <begin position="241"/>
        <end position="278"/>
    </location>
</feature>
<feature type="region of interest" description="Disordered" evidence="1">
    <location>
        <begin position="559"/>
        <end position="584"/>
    </location>
</feature>
<dbReference type="AlphaFoldDB" id="A0A7S4AAI5"/>
<accession>A0A7S4AAI5</accession>
<feature type="region of interest" description="Disordered" evidence="1">
    <location>
        <begin position="314"/>
        <end position="337"/>
    </location>
</feature>
<gene>
    <name evidence="2" type="ORF">PAUS00366_LOCUS1862</name>
</gene>
<feature type="region of interest" description="Disordered" evidence="1">
    <location>
        <begin position="142"/>
        <end position="162"/>
    </location>
</feature>
<feature type="compositionally biased region" description="Pro residues" evidence="1">
    <location>
        <begin position="570"/>
        <end position="584"/>
    </location>
</feature>
<feature type="compositionally biased region" description="Basic and acidic residues" evidence="1">
    <location>
        <begin position="262"/>
        <end position="273"/>
    </location>
</feature>
<sequence length="642" mass="71893">MRLMFSPGAILALVLRNFLVVWELSSLAILTGFRFESIFNRNTNPGNLYFQHDRIIRVSESPDIEKPKLDRYRFDVFTTKTRRRTTTCLKMLENTNDPDILLKMVEDLAMEEITPKIMAKMEVVEIALAKFLEEKSAEFREESLLKPSPLPTPPPGTLIDNESDAKFKRRGQQERDLAEVGIALEKLRQRLREKGVVVPETEETFQQSLEDEEILRRAEQALRKSREAAKLRKVEAERRSVSAAKVSAGYRQQQQKKKIRLKEHEQEKKDENSGMKSFQTIEEYQNSKKKKSNEFYIPKKRPTVELENLFGKRVEGENATTRDSSDDGSNEFMEERDNRAPEGLPMLYNWVQDEDGCIMGKIKGSIIFEDGATISTSSVAQGARGGTVVTTGSGSRYFLEELVGMKVANEEKYKKDATLKLISTTSENNKVPKAPDGVPIVKGWEFREGGGIIGLIYDSPDADDGDCIETSPIVDGEVEDYSVVSTRSGSRYFLSGDPPEIALDILLTSRDDLTTERRPLGGTVTLTKEGREAEDEDEEEGTSRSTFSLLALFDGKRNTESSYSRDSAPQPLPPPSPDKVPPIGTPTLTGCVFNDDRTISGYIFGSPKIDDGYLITTSPVVDGEGRQFETVTTATGSVYFLG</sequence>
<feature type="region of interest" description="Disordered" evidence="1">
    <location>
        <begin position="514"/>
        <end position="546"/>
    </location>
</feature>
<dbReference type="EMBL" id="HBIX01002478">
    <property type="protein sequence ID" value="CAE0709142.1"/>
    <property type="molecule type" value="Transcribed_RNA"/>
</dbReference>
<evidence type="ECO:0000313" key="2">
    <source>
        <dbReference type="EMBL" id="CAE0709142.1"/>
    </source>
</evidence>
<proteinExistence type="predicted"/>
<organism evidence="2">
    <name type="scientific">Pseudo-nitzschia australis</name>
    <dbReference type="NCBI Taxonomy" id="44445"/>
    <lineage>
        <taxon>Eukaryota</taxon>
        <taxon>Sar</taxon>
        <taxon>Stramenopiles</taxon>
        <taxon>Ochrophyta</taxon>
        <taxon>Bacillariophyta</taxon>
        <taxon>Bacillariophyceae</taxon>
        <taxon>Bacillariophycidae</taxon>
        <taxon>Bacillariales</taxon>
        <taxon>Bacillariaceae</taxon>
        <taxon>Pseudo-nitzschia</taxon>
    </lineage>
</organism>
<protein>
    <submittedName>
        <fullName evidence="2">Uncharacterized protein</fullName>
    </submittedName>
</protein>